<evidence type="ECO:0000256" key="7">
    <source>
        <dbReference type="RuleBase" id="RU003682"/>
    </source>
</evidence>
<dbReference type="ExpressionAtlas" id="K7VRH8">
    <property type="expression patterns" value="baseline and differential"/>
</dbReference>
<dbReference type="Proteomes" id="UP000007305">
    <property type="component" value="Chromosome 9"/>
</dbReference>
<dbReference type="RefSeq" id="XP_008660689.1">
    <property type="nucleotide sequence ID" value="XM_008662467.3"/>
</dbReference>
<evidence type="ECO:0000313" key="10">
    <source>
        <dbReference type="EnsemblPlants" id="Zm00001eb375000_P001"/>
    </source>
</evidence>
<keyword evidence="2 7" id="KW-0479">Metal-binding</keyword>
<name>K7VRH8_MAIZE</name>
<keyword evidence="7" id="KW-0408">Iron</keyword>
<keyword evidence="3 9" id="KW-0223">Dioxygenase</keyword>
<dbReference type="GeneID" id="103639745"/>
<comment type="similarity">
    <text evidence="1 7">Belongs to the iron/ascorbate-dependent oxidoreductase family.</text>
</comment>
<proteinExistence type="evidence at protein level"/>
<evidence type="ECO:0000313" key="11">
    <source>
        <dbReference type="Proteomes" id="UP000007305"/>
    </source>
</evidence>
<evidence type="ECO:0000256" key="1">
    <source>
        <dbReference type="ARBA" id="ARBA00008056"/>
    </source>
</evidence>
<dbReference type="HOGENOM" id="CLU_010119_3_1_1"/>
<accession>K7VRH8</accession>
<dbReference type="eggNOG" id="KOG0143">
    <property type="taxonomic scope" value="Eukaryota"/>
</dbReference>
<evidence type="ECO:0000256" key="2">
    <source>
        <dbReference type="ARBA" id="ARBA00022723"/>
    </source>
</evidence>
<reference evidence="10" key="4">
    <citation type="submission" date="2021-05" db="UniProtKB">
        <authorList>
            <consortium name="EnsemblPlants"/>
        </authorList>
    </citation>
    <scope>IDENTIFICATION</scope>
    <source>
        <strain evidence="10">cv. B73</strain>
    </source>
</reference>
<dbReference type="SUPFAM" id="SSF51197">
    <property type="entry name" value="Clavaminate synthase-like"/>
    <property type="match status" value="1"/>
</dbReference>
<comment type="function">
    <text evidence="4">2-oxoglutarate-dependent dioxygenase essential for auxin catabolism and maintenance of auxin homeostasis in reproductive organs. Catalyzes the irreversible oxidation of indole-3-acetic acid (IAA) to the biologically inactive 2-oxoindole-3-acetic acid (OxIAA).</text>
</comment>
<feature type="domain" description="Fe2OG dioxygenase" evidence="8">
    <location>
        <begin position="164"/>
        <end position="273"/>
    </location>
</feature>
<keyword evidence="7" id="KW-0560">Oxidoreductase</keyword>
<dbReference type="OrthoDB" id="288590at2759"/>
<dbReference type="SMR" id="K7VRH8"/>
<gene>
    <name evidence="10" type="primary">LOC103639745</name>
    <name evidence="9" type="ORF">ZEAMMB73_Zm00001d045135</name>
</gene>
<dbReference type="KEGG" id="zma:103639745"/>
<dbReference type="GO" id="GO:0046872">
    <property type="term" value="F:metal ion binding"/>
    <property type="evidence" value="ECO:0007669"/>
    <property type="project" value="UniProtKB-KW"/>
</dbReference>
<sequence length="327" mass="35124">MDAGKVAELRRVDLRGLRPGGPGWVQACAAVAASMEELGCVVVAHGALDGELRRDLFGRAMPELFALPLPAKQGTLSGHIGGYIGPDPEKAPGLESLRISEATDAGKVHAFADLVWPDDGNAAFCQTIGAFAKGMLELDHAVQKMVLESLGVRKERVDSHLASLVYDVRLSRYGALAPVTAGDDDEATTYMVAHRDCSMVTTITQHEVEGLQVRGRDGAWITVAPEPGTFAVVAGEMFTVVTNGRVPACVHRVRTPSNRERLSVLFGSSLKHGAVVGALEELVDHGRHPLRFRPCDFDEYVKFRFGQQRPGLNSALQEFCGIGTGTK</sequence>
<dbReference type="EMBL" id="CM000785">
    <property type="protein sequence ID" value="AQL01631.1"/>
    <property type="molecule type" value="Genomic_DNA"/>
</dbReference>
<evidence type="ECO:0000313" key="9">
    <source>
        <dbReference type="EMBL" id="AQL01631.1"/>
    </source>
</evidence>
<reference evidence="11" key="1">
    <citation type="journal article" date="2009" name="Science">
        <title>The B73 maize genome: complexity, diversity, and dynamics.</title>
        <authorList>
            <person name="Schnable P.S."/>
            <person name="Ware D."/>
            <person name="Fulton R.S."/>
            <person name="Stein J.C."/>
            <person name="Wei F."/>
            <person name="Pasternak S."/>
            <person name="Liang C."/>
            <person name="Zhang J."/>
            <person name="Fulton L."/>
            <person name="Graves T.A."/>
            <person name="Minx P."/>
            <person name="Reily A.D."/>
            <person name="Courtney L."/>
            <person name="Kruchowski S.S."/>
            <person name="Tomlinson C."/>
            <person name="Strong C."/>
            <person name="Delehaunty K."/>
            <person name="Fronick C."/>
            <person name="Courtney B."/>
            <person name="Rock S.M."/>
            <person name="Belter E."/>
            <person name="Du F."/>
            <person name="Kim K."/>
            <person name="Abbott R.M."/>
            <person name="Cotton M."/>
            <person name="Levy A."/>
            <person name="Marchetto P."/>
            <person name="Ochoa K."/>
            <person name="Jackson S.M."/>
            <person name="Gillam B."/>
            <person name="Chen W."/>
            <person name="Yan L."/>
            <person name="Higginbotham J."/>
            <person name="Cardenas M."/>
            <person name="Waligorski J."/>
            <person name="Applebaum E."/>
            <person name="Phelps L."/>
            <person name="Falcone J."/>
            <person name="Kanchi K."/>
            <person name="Thane T."/>
            <person name="Scimone A."/>
            <person name="Thane N."/>
            <person name="Henke J."/>
            <person name="Wang T."/>
            <person name="Ruppert J."/>
            <person name="Shah N."/>
            <person name="Rotter K."/>
            <person name="Hodges J."/>
            <person name="Ingenthron E."/>
            <person name="Cordes M."/>
            <person name="Kohlberg S."/>
            <person name="Sgro J."/>
            <person name="Delgado B."/>
            <person name="Mead K."/>
            <person name="Chinwalla A."/>
            <person name="Leonard S."/>
            <person name="Crouse K."/>
            <person name="Collura K."/>
            <person name="Kudrna D."/>
            <person name="Currie J."/>
            <person name="He R."/>
            <person name="Angelova A."/>
            <person name="Rajasekar S."/>
            <person name="Mueller T."/>
            <person name="Lomeli R."/>
            <person name="Scara G."/>
            <person name="Ko A."/>
            <person name="Delaney K."/>
            <person name="Wissotski M."/>
            <person name="Lopez G."/>
            <person name="Campos D."/>
            <person name="Braidotti M."/>
            <person name="Ashley E."/>
            <person name="Golser W."/>
            <person name="Kim H."/>
            <person name="Lee S."/>
            <person name="Lin J."/>
            <person name="Dujmic Z."/>
            <person name="Kim W."/>
            <person name="Talag J."/>
            <person name="Zuccolo A."/>
            <person name="Fan C."/>
            <person name="Sebastian A."/>
            <person name="Kramer M."/>
            <person name="Spiegel L."/>
            <person name="Nascimento L."/>
            <person name="Zutavern T."/>
            <person name="Miller B."/>
            <person name="Ambroise C."/>
            <person name="Muller S."/>
            <person name="Spooner W."/>
            <person name="Narechania A."/>
            <person name="Ren L."/>
            <person name="Wei S."/>
            <person name="Kumari S."/>
            <person name="Faga B."/>
            <person name="Levy M.J."/>
            <person name="McMahan L."/>
            <person name="Van Buren P."/>
            <person name="Vaughn M.W."/>
            <person name="Ying K."/>
            <person name="Yeh C.-T."/>
            <person name="Emrich S.J."/>
            <person name="Jia Y."/>
            <person name="Kalyanaraman A."/>
            <person name="Hsia A.-P."/>
            <person name="Barbazuk W.B."/>
            <person name="Baucom R.S."/>
            <person name="Brutnell T.P."/>
            <person name="Carpita N.C."/>
            <person name="Chaparro C."/>
            <person name="Chia J.-M."/>
            <person name="Deragon J.-M."/>
            <person name="Estill J.C."/>
            <person name="Fu Y."/>
            <person name="Jeddeloh J.A."/>
            <person name="Han Y."/>
            <person name="Lee H."/>
            <person name="Li P."/>
            <person name="Lisch D.R."/>
            <person name="Liu S."/>
            <person name="Liu Z."/>
            <person name="Nagel D.H."/>
            <person name="McCann M.C."/>
            <person name="SanMiguel P."/>
            <person name="Myers A.M."/>
            <person name="Nettleton D."/>
            <person name="Nguyen J."/>
            <person name="Penning B.W."/>
            <person name="Ponnala L."/>
            <person name="Schneider K.L."/>
            <person name="Schwartz D.C."/>
            <person name="Sharma A."/>
            <person name="Soderlund C."/>
            <person name="Springer N.M."/>
            <person name="Sun Q."/>
            <person name="Wang H."/>
            <person name="Waterman M."/>
            <person name="Westerman R."/>
            <person name="Wolfgruber T.K."/>
            <person name="Yang L."/>
            <person name="Yu Y."/>
            <person name="Zhang L."/>
            <person name="Zhou S."/>
            <person name="Zhu Q."/>
            <person name="Bennetzen J.L."/>
            <person name="Dawe R.K."/>
            <person name="Jiang J."/>
            <person name="Jiang N."/>
            <person name="Presting G.G."/>
            <person name="Wessler S.R."/>
            <person name="Aluru S."/>
            <person name="Martienssen R.A."/>
            <person name="Clifton S.W."/>
            <person name="McCombie W.R."/>
            <person name="Wing R.A."/>
            <person name="Wilson R.K."/>
        </authorList>
    </citation>
    <scope>NUCLEOTIDE SEQUENCE [LARGE SCALE GENOMIC DNA]</scope>
    <source>
        <strain evidence="11">cv. B73</strain>
    </source>
</reference>
<keyword evidence="11" id="KW-1185">Reference proteome</keyword>
<dbReference type="InterPro" id="IPR005123">
    <property type="entry name" value="Oxoglu/Fe-dep_dioxygenase_dom"/>
</dbReference>
<dbReference type="Gramene" id="Zm00001eb375000_T001">
    <property type="protein sequence ID" value="Zm00001eb375000_P001"/>
    <property type="gene ID" value="Zm00001eb375000"/>
</dbReference>
<organism evidence="9">
    <name type="scientific">Zea mays</name>
    <name type="common">Maize</name>
    <dbReference type="NCBI Taxonomy" id="4577"/>
    <lineage>
        <taxon>Eukaryota</taxon>
        <taxon>Viridiplantae</taxon>
        <taxon>Streptophyta</taxon>
        <taxon>Embryophyta</taxon>
        <taxon>Tracheophyta</taxon>
        <taxon>Spermatophyta</taxon>
        <taxon>Magnoliopsida</taxon>
        <taxon>Liliopsida</taxon>
        <taxon>Poales</taxon>
        <taxon>Poaceae</taxon>
        <taxon>PACMAD clade</taxon>
        <taxon>Panicoideae</taxon>
        <taxon>Andropogonodae</taxon>
        <taxon>Andropogoneae</taxon>
        <taxon>Tripsacinae</taxon>
        <taxon>Zea</taxon>
    </lineage>
</organism>
<evidence type="ECO:0000259" key="8">
    <source>
        <dbReference type="PROSITE" id="PS51471"/>
    </source>
</evidence>
<evidence type="ECO:0000256" key="3">
    <source>
        <dbReference type="ARBA" id="ARBA00022964"/>
    </source>
</evidence>
<dbReference type="PaxDb" id="4577-GRMZM2G046669_P01"/>
<protein>
    <recommendedName>
        <fullName evidence="5">2-oxoglutarate-dependent dioxygenase DAO</fullName>
    </recommendedName>
    <alternativeName>
        <fullName evidence="6">Protein DIOXYGENASE FOR AUXIN OXIDATION</fullName>
    </alternativeName>
</protein>
<evidence type="ECO:0000256" key="5">
    <source>
        <dbReference type="ARBA" id="ARBA00074102"/>
    </source>
</evidence>
<dbReference type="AlphaFoldDB" id="K7VRH8"/>
<dbReference type="Pfam" id="PF03171">
    <property type="entry name" value="2OG-FeII_Oxy"/>
    <property type="match status" value="1"/>
</dbReference>
<dbReference type="PROSITE" id="PS51471">
    <property type="entry name" value="FE2OG_OXY"/>
    <property type="match status" value="1"/>
</dbReference>
<evidence type="ECO:0000256" key="4">
    <source>
        <dbReference type="ARBA" id="ARBA00054658"/>
    </source>
</evidence>
<dbReference type="GO" id="GO:0051213">
    <property type="term" value="F:dioxygenase activity"/>
    <property type="evidence" value="ECO:0007669"/>
    <property type="project" value="UniProtKB-KW"/>
</dbReference>
<dbReference type="OMA" id="MHKFSTQ"/>
<dbReference type="Gene3D" id="2.60.120.330">
    <property type="entry name" value="B-lactam Antibiotic, Isopenicillin N Synthase, Chain"/>
    <property type="match status" value="1"/>
</dbReference>
<dbReference type="InterPro" id="IPR027443">
    <property type="entry name" value="IPNS-like_sf"/>
</dbReference>
<dbReference type="FunFam" id="2.60.120.330:FF:000017">
    <property type="entry name" value="2-oxoglutarate-dependent dioxygenase DAO"/>
    <property type="match status" value="1"/>
</dbReference>
<dbReference type="PANTHER" id="PTHR47990">
    <property type="entry name" value="2-OXOGLUTARATE (2OG) AND FE(II)-DEPENDENT OXYGENASE SUPERFAMILY PROTEIN-RELATED"/>
    <property type="match status" value="1"/>
</dbReference>
<reference evidence="9" key="2">
    <citation type="submission" date="2015-12" db="EMBL/GenBank/DDBJ databases">
        <title>Update maize B73 reference genome by single molecule sequencing technologies.</title>
        <authorList>
            <consortium name="Maize Genome Sequencing Project"/>
            <person name="Ware D."/>
        </authorList>
    </citation>
    <scope>NUCLEOTIDE SEQUENCE</scope>
    <source>
        <tissue evidence="9">Seedling</tissue>
    </source>
</reference>
<reference evidence="10" key="3">
    <citation type="submission" date="2019-07" db="EMBL/GenBank/DDBJ databases">
        <authorList>
            <person name="Seetharam A."/>
            <person name="Woodhouse M."/>
            <person name="Cannon E."/>
        </authorList>
    </citation>
    <scope>NUCLEOTIDE SEQUENCE [LARGE SCALE GENOMIC DNA]</scope>
    <source>
        <strain evidence="10">cv. B73</strain>
    </source>
</reference>
<dbReference type="PRINTS" id="PR00682">
    <property type="entry name" value="IPNSYNTHASE"/>
</dbReference>
<dbReference type="InterPro" id="IPR050231">
    <property type="entry name" value="Iron_ascorbate_oxido_reductase"/>
</dbReference>
<dbReference type="EnsemblPlants" id="Zm00001eb375000_T001">
    <property type="protein sequence ID" value="Zm00001eb375000_P001"/>
    <property type="gene ID" value="Zm00001eb375000"/>
</dbReference>
<dbReference type="STRING" id="4577.K7VRH8"/>
<keyword evidence="12" id="KW-1267">Proteomics identification</keyword>
<evidence type="ECO:0000256" key="6">
    <source>
        <dbReference type="ARBA" id="ARBA00076740"/>
    </source>
</evidence>
<dbReference type="InterPro" id="IPR044861">
    <property type="entry name" value="IPNS-like_FE2OG_OXY"/>
</dbReference>
<evidence type="ECO:0007829" key="12">
    <source>
        <dbReference type="PeptideAtlas" id="K7VRH8"/>
    </source>
</evidence>